<keyword evidence="1" id="KW-0732">Signal</keyword>
<feature type="signal peptide" evidence="1">
    <location>
        <begin position="1"/>
        <end position="22"/>
    </location>
</feature>
<accession>A0A067RBA7</accession>
<dbReference type="EMBL" id="KK852619">
    <property type="protein sequence ID" value="KDR20113.1"/>
    <property type="molecule type" value="Genomic_DNA"/>
</dbReference>
<proteinExistence type="predicted"/>
<reference evidence="2 3" key="1">
    <citation type="journal article" date="2014" name="Nat. Commun.">
        <title>Molecular traces of alternative social organization in a termite genome.</title>
        <authorList>
            <person name="Terrapon N."/>
            <person name="Li C."/>
            <person name="Robertson H.M."/>
            <person name="Ji L."/>
            <person name="Meng X."/>
            <person name="Booth W."/>
            <person name="Chen Z."/>
            <person name="Childers C.P."/>
            <person name="Glastad K.M."/>
            <person name="Gokhale K."/>
            <person name="Gowin J."/>
            <person name="Gronenberg W."/>
            <person name="Hermansen R.A."/>
            <person name="Hu H."/>
            <person name="Hunt B.G."/>
            <person name="Huylmans A.K."/>
            <person name="Khalil S.M."/>
            <person name="Mitchell R.D."/>
            <person name="Munoz-Torres M.C."/>
            <person name="Mustard J.A."/>
            <person name="Pan H."/>
            <person name="Reese J.T."/>
            <person name="Scharf M.E."/>
            <person name="Sun F."/>
            <person name="Vogel H."/>
            <person name="Xiao J."/>
            <person name="Yang W."/>
            <person name="Yang Z."/>
            <person name="Yang Z."/>
            <person name="Zhou J."/>
            <person name="Zhu J."/>
            <person name="Brent C.S."/>
            <person name="Elsik C.G."/>
            <person name="Goodisman M.A."/>
            <person name="Liberles D.A."/>
            <person name="Roe R.M."/>
            <person name="Vargo E.L."/>
            <person name="Vilcinskas A."/>
            <person name="Wang J."/>
            <person name="Bornberg-Bauer E."/>
            <person name="Korb J."/>
            <person name="Zhang G."/>
            <person name="Liebig J."/>
        </authorList>
    </citation>
    <scope>NUCLEOTIDE SEQUENCE [LARGE SCALE GENOMIC DNA]</scope>
    <source>
        <tissue evidence="2">Whole organism</tissue>
    </source>
</reference>
<evidence type="ECO:0000313" key="3">
    <source>
        <dbReference type="Proteomes" id="UP000027135"/>
    </source>
</evidence>
<dbReference type="AlphaFoldDB" id="A0A067RBA7"/>
<gene>
    <name evidence="2" type="ORF">L798_05576</name>
</gene>
<keyword evidence="3" id="KW-1185">Reference proteome</keyword>
<feature type="chain" id="PRO_5001648454" evidence="1">
    <location>
        <begin position="23"/>
        <end position="90"/>
    </location>
</feature>
<name>A0A067RBA7_ZOONE</name>
<protein>
    <submittedName>
        <fullName evidence="2">Uncharacterized protein</fullName>
    </submittedName>
</protein>
<organism evidence="2 3">
    <name type="scientific">Zootermopsis nevadensis</name>
    <name type="common">Dampwood termite</name>
    <dbReference type="NCBI Taxonomy" id="136037"/>
    <lineage>
        <taxon>Eukaryota</taxon>
        <taxon>Metazoa</taxon>
        <taxon>Ecdysozoa</taxon>
        <taxon>Arthropoda</taxon>
        <taxon>Hexapoda</taxon>
        <taxon>Insecta</taxon>
        <taxon>Pterygota</taxon>
        <taxon>Neoptera</taxon>
        <taxon>Polyneoptera</taxon>
        <taxon>Dictyoptera</taxon>
        <taxon>Blattodea</taxon>
        <taxon>Blattoidea</taxon>
        <taxon>Termitoidae</taxon>
        <taxon>Termopsidae</taxon>
        <taxon>Zootermopsis</taxon>
    </lineage>
</organism>
<evidence type="ECO:0000256" key="1">
    <source>
        <dbReference type="SAM" id="SignalP"/>
    </source>
</evidence>
<sequence length="90" mass="10077">MALLTKGLVFIIVVAIADYCCSQNAVTPLWPCYSVFKIQLANPASPLSSVYRYTSKFVTRNEDEAQYPDHPGLLEILNSIFICCELECIL</sequence>
<dbReference type="Proteomes" id="UP000027135">
    <property type="component" value="Unassembled WGS sequence"/>
</dbReference>
<evidence type="ECO:0000313" key="2">
    <source>
        <dbReference type="EMBL" id="KDR20113.1"/>
    </source>
</evidence>
<dbReference type="InParanoid" id="A0A067RBA7"/>